<dbReference type="Gene3D" id="2.60.120.290">
    <property type="entry name" value="Spermadhesin, CUB domain"/>
    <property type="match status" value="1"/>
</dbReference>
<dbReference type="PANTHER" id="PTHR10278">
    <property type="entry name" value="CORTICOTROPIN-RELEASING FACTOR-BINDING PROTEIN"/>
    <property type="match status" value="1"/>
</dbReference>
<dbReference type="InterPro" id="IPR008435">
    <property type="entry name" value="CRF-bd"/>
</dbReference>
<feature type="disulfide bond" evidence="11">
    <location>
        <begin position="186"/>
        <end position="208"/>
    </location>
</feature>
<evidence type="ECO:0000256" key="3">
    <source>
        <dbReference type="ARBA" id="ARBA00015713"/>
    </source>
</evidence>
<dbReference type="EMBL" id="OZ035823">
    <property type="protein sequence ID" value="CAL1567921.1"/>
    <property type="molecule type" value="Genomic_DNA"/>
</dbReference>
<evidence type="ECO:0000256" key="4">
    <source>
        <dbReference type="ARBA" id="ARBA00022525"/>
    </source>
</evidence>
<sequence length="325" mass="36792">MERTFREQLFLLALCVSVLTGDCRYIENNEISKDDIYSVFNLDLKREMSEIPEELIYRRSLRCLDMISVEGQFTFTADRPQPNCAAFFMAEPNEVLSLEYDSVDVDCRGGDFITVFDGWVMKGEKFPSSQDHPLPSFERYVSYCDSGSVRKTVRSNQNVAMIFFRIHNEGSSFTITVRKHNNPFPCNVISQSPEGSFTMVIPQQHRNCSFSIVYPVEIEVSEFSLGHYNNIAKRPLPGCAETGDFVQLLGGNTIDPSKLSPVTDLCISFTGPTQMKIGCENAAVRMVSSGRFINRVSFSYRPLTPQELQSLKLNSIDDFCFNNSP</sequence>
<dbReference type="Pfam" id="PF05428">
    <property type="entry name" value="CRF-BP_N"/>
    <property type="match status" value="1"/>
</dbReference>
<dbReference type="GO" id="GO:0005615">
    <property type="term" value="C:extracellular space"/>
    <property type="evidence" value="ECO:0007669"/>
    <property type="project" value="TreeGrafter"/>
</dbReference>
<dbReference type="PANTHER" id="PTHR10278:SF0">
    <property type="entry name" value="CORTICOTROPIN-RELEASING FACTOR-BINDING PROTEIN"/>
    <property type="match status" value="1"/>
</dbReference>
<feature type="disulfide bond" evidence="11">
    <location>
        <begin position="63"/>
        <end position="84"/>
    </location>
</feature>
<keyword evidence="16" id="KW-1185">Reference proteome</keyword>
<evidence type="ECO:0000259" key="13">
    <source>
        <dbReference type="Pfam" id="PF05428"/>
    </source>
</evidence>
<feature type="domain" description="Corticotropin-releasing factor binding protein N-terminal" evidence="13">
    <location>
        <begin position="56"/>
        <end position="180"/>
    </location>
</feature>
<dbReference type="Pfam" id="PF23541">
    <property type="entry name" value="CRF-BP_C"/>
    <property type="match status" value="1"/>
</dbReference>
<feature type="disulfide bond" evidence="11">
    <location>
        <begin position="279"/>
        <end position="320"/>
    </location>
</feature>
<dbReference type="SUPFAM" id="SSF49854">
    <property type="entry name" value="Spermadhesin, CUB domain"/>
    <property type="match status" value="1"/>
</dbReference>
<evidence type="ECO:0000256" key="12">
    <source>
        <dbReference type="SAM" id="SignalP"/>
    </source>
</evidence>
<dbReference type="InterPro" id="IPR056177">
    <property type="entry name" value="CRF-BP_N"/>
</dbReference>
<keyword evidence="4 10" id="KW-0964">Secreted</keyword>
<feature type="disulfide bond" evidence="11">
    <location>
        <begin position="107"/>
        <end position="144"/>
    </location>
</feature>
<dbReference type="GO" id="GO:0009755">
    <property type="term" value="P:hormone-mediated signaling pathway"/>
    <property type="evidence" value="ECO:0007669"/>
    <property type="project" value="TreeGrafter"/>
</dbReference>
<feature type="chain" id="PRO_5043920672" description="Corticotropin-releasing factor-binding protein" evidence="12">
    <location>
        <begin position="21"/>
        <end position="325"/>
    </location>
</feature>
<evidence type="ECO:0000256" key="7">
    <source>
        <dbReference type="ARBA" id="ARBA00023180"/>
    </source>
</evidence>
<keyword evidence="5 12" id="KW-0732">Signal</keyword>
<keyword evidence="7" id="KW-0325">Glycoprotein</keyword>
<evidence type="ECO:0000256" key="2">
    <source>
        <dbReference type="ARBA" id="ARBA00008313"/>
    </source>
</evidence>
<comment type="subcellular location">
    <subcellularLocation>
        <location evidence="1 10">Secreted</location>
    </subcellularLocation>
</comment>
<keyword evidence="6 11" id="KW-1015">Disulfide bond</keyword>
<evidence type="ECO:0000256" key="10">
    <source>
        <dbReference type="PIRNR" id="PIRNR009279"/>
    </source>
</evidence>
<dbReference type="GO" id="GO:0051424">
    <property type="term" value="F:corticotropin-releasing hormone binding"/>
    <property type="evidence" value="ECO:0007669"/>
    <property type="project" value="UniProtKB-UniRule"/>
</dbReference>
<dbReference type="Proteomes" id="UP001497482">
    <property type="component" value="Chromosome 1"/>
</dbReference>
<reference evidence="15 16" key="1">
    <citation type="submission" date="2024-04" db="EMBL/GenBank/DDBJ databases">
        <authorList>
            <person name="Waldvogel A.-M."/>
            <person name="Schoenle A."/>
        </authorList>
    </citation>
    <scope>NUCLEOTIDE SEQUENCE [LARGE SCALE GENOMIC DNA]</scope>
</reference>
<evidence type="ECO:0000256" key="9">
    <source>
        <dbReference type="ARBA" id="ARBA00033162"/>
    </source>
</evidence>
<dbReference type="InterPro" id="IPR035914">
    <property type="entry name" value="Sperma_CUB_dom_sf"/>
</dbReference>
<dbReference type="InterPro" id="IPR056178">
    <property type="entry name" value="CRF-BP_C"/>
</dbReference>
<organism evidence="15 16">
    <name type="scientific">Knipowitschia caucasica</name>
    <name type="common">Caucasian dwarf goby</name>
    <name type="synonym">Pomatoschistus caucasicus</name>
    <dbReference type="NCBI Taxonomy" id="637954"/>
    <lineage>
        <taxon>Eukaryota</taxon>
        <taxon>Metazoa</taxon>
        <taxon>Chordata</taxon>
        <taxon>Craniata</taxon>
        <taxon>Vertebrata</taxon>
        <taxon>Euteleostomi</taxon>
        <taxon>Actinopterygii</taxon>
        <taxon>Neopterygii</taxon>
        <taxon>Teleostei</taxon>
        <taxon>Neoteleostei</taxon>
        <taxon>Acanthomorphata</taxon>
        <taxon>Gobiaria</taxon>
        <taxon>Gobiiformes</taxon>
        <taxon>Gobioidei</taxon>
        <taxon>Gobiidae</taxon>
        <taxon>Gobiinae</taxon>
        <taxon>Knipowitschia</taxon>
    </lineage>
</organism>
<evidence type="ECO:0000256" key="6">
    <source>
        <dbReference type="ARBA" id="ARBA00023157"/>
    </source>
</evidence>
<dbReference type="AlphaFoldDB" id="A0AAV2IV51"/>
<evidence type="ECO:0000259" key="14">
    <source>
        <dbReference type="Pfam" id="PF23541"/>
    </source>
</evidence>
<evidence type="ECO:0000256" key="1">
    <source>
        <dbReference type="ARBA" id="ARBA00004613"/>
    </source>
</evidence>
<gene>
    <name evidence="15" type="ORF">KC01_LOCUS646</name>
</gene>
<feature type="domain" description="Corticotropin-releasing factor binding protein C-terminal" evidence="14">
    <location>
        <begin position="188"/>
        <end position="309"/>
    </location>
</feature>
<dbReference type="GO" id="GO:0051460">
    <property type="term" value="P:negative regulation of corticotropin secretion"/>
    <property type="evidence" value="ECO:0007669"/>
    <property type="project" value="TreeGrafter"/>
</dbReference>
<evidence type="ECO:0000256" key="5">
    <source>
        <dbReference type="ARBA" id="ARBA00022729"/>
    </source>
</evidence>
<feature type="disulfide bond" evidence="11">
    <location>
        <begin position="239"/>
        <end position="266"/>
    </location>
</feature>
<comment type="similarity">
    <text evidence="2 10">Belongs to the CRF-binding protein family.</text>
</comment>
<name>A0AAV2IV51_KNICA</name>
<accession>A0AAV2IV51</accession>
<protein>
    <recommendedName>
        <fullName evidence="3 10">Corticotropin-releasing factor-binding protein</fullName>
        <shortName evidence="10">CRF-BP</shortName>
        <shortName evidence="10">CRF-binding protein</shortName>
    </recommendedName>
    <alternativeName>
        <fullName evidence="9 10">Corticotropin-releasing hormone-binding protein</fullName>
    </alternativeName>
</protein>
<comment type="function">
    <text evidence="8 10">Binds CRF and inactivates it. May prevent inappropriate pituitary-adrenal stimulation in pregnancy.</text>
</comment>
<evidence type="ECO:0000313" key="15">
    <source>
        <dbReference type="EMBL" id="CAL1567921.1"/>
    </source>
</evidence>
<proteinExistence type="inferred from homology"/>
<evidence type="ECO:0000256" key="11">
    <source>
        <dbReference type="PIRSR" id="PIRSR009279-50"/>
    </source>
</evidence>
<dbReference type="PIRSF" id="PIRSF009279">
    <property type="entry name" value="CRF_bd"/>
    <property type="match status" value="1"/>
</dbReference>
<feature type="signal peptide" evidence="12">
    <location>
        <begin position="1"/>
        <end position="20"/>
    </location>
</feature>
<evidence type="ECO:0000313" key="16">
    <source>
        <dbReference type="Proteomes" id="UP001497482"/>
    </source>
</evidence>
<evidence type="ECO:0000256" key="8">
    <source>
        <dbReference type="ARBA" id="ARBA00024997"/>
    </source>
</evidence>